<dbReference type="NCBIfam" id="TIGR03592">
    <property type="entry name" value="yidC_oxa1_cterm"/>
    <property type="match status" value="1"/>
</dbReference>
<comment type="subcellular location">
    <subcellularLocation>
        <location evidence="1">Cell membrane</location>
        <topology evidence="1">Multi-pass membrane protein</topology>
    </subcellularLocation>
    <subcellularLocation>
        <location evidence="16">Membrane</location>
        <topology evidence="16">Multi-pass membrane protein</topology>
    </subcellularLocation>
</comment>
<name>A0A8I0HKY9_9CORY</name>
<evidence type="ECO:0000313" key="20">
    <source>
        <dbReference type="EMBL" id="MBD8031105.1"/>
    </source>
</evidence>
<keyword evidence="5" id="KW-1003">Cell membrane</keyword>
<keyword evidence="6 16" id="KW-0812">Transmembrane</keyword>
<dbReference type="AlphaFoldDB" id="A0A8I0HKY9"/>
<keyword evidence="7" id="KW-0653">Protein transport</keyword>
<reference evidence="20 21" key="1">
    <citation type="submission" date="2020-08" db="EMBL/GenBank/DDBJ databases">
        <title>A Genomic Blueprint of the Chicken Gut Microbiome.</title>
        <authorList>
            <person name="Gilroy R."/>
            <person name="Ravi A."/>
            <person name="Getino M."/>
            <person name="Pursley I."/>
            <person name="Horton D.L."/>
            <person name="Alikhan N.-F."/>
            <person name="Baker D."/>
            <person name="Gharbi K."/>
            <person name="Hall N."/>
            <person name="Watson M."/>
            <person name="Adriaenssens E.M."/>
            <person name="Foster-Nyarko E."/>
            <person name="Jarju S."/>
            <person name="Secka A."/>
            <person name="Antonio M."/>
            <person name="Oren A."/>
            <person name="Chaudhuri R."/>
            <person name="La Ragione R.M."/>
            <person name="Hildebrand F."/>
            <person name="Pallen M.J."/>
        </authorList>
    </citation>
    <scope>NUCLEOTIDE SEQUENCE [LARGE SCALE GENOMIC DNA]</scope>
    <source>
        <strain evidence="20 21">Sa1YVA5</strain>
    </source>
</reference>
<keyword evidence="4" id="KW-0813">Transport</keyword>
<comment type="similarity">
    <text evidence="2">Belongs to the OXA1/ALB3/YidC family. Type 1 subfamily.</text>
</comment>
<dbReference type="InterPro" id="IPR028055">
    <property type="entry name" value="YidC/Oxa/ALB_C"/>
</dbReference>
<dbReference type="Pfam" id="PF02096">
    <property type="entry name" value="60KD_IMP"/>
    <property type="match status" value="1"/>
</dbReference>
<proteinExistence type="inferred from homology"/>
<evidence type="ECO:0000256" key="10">
    <source>
        <dbReference type="ARBA" id="ARBA00023186"/>
    </source>
</evidence>
<evidence type="ECO:0000256" key="4">
    <source>
        <dbReference type="ARBA" id="ARBA00022448"/>
    </source>
</evidence>
<dbReference type="InterPro" id="IPR001708">
    <property type="entry name" value="YidC/ALB3/OXA1/COX18"/>
</dbReference>
<dbReference type="NCBIfam" id="NF001300">
    <property type="entry name" value="PRK00247.1"/>
    <property type="match status" value="1"/>
</dbReference>
<keyword evidence="9 18" id="KW-0472">Membrane</keyword>
<feature type="transmembrane region" description="Helical" evidence="18">
    <location>
        <begin position="226"/>
        <end position="245"/>
    </location>
</feature>
<evidence type="ECO:0000256" key="2">
    <source>
        <dbReference type="ARBA" id="ARBA00010527"/>
    </source>
</evidence>
<dbReference type="PANTHER" id="PTHR12428">
    <property type="entry name" value="OXA1"/>
    <property type="match status" value="1"/>
</dbReference>
<dbReference type="GO" id="GO:0032977">
    <property type="term" value="F:membrane insertase activity"/>
    <property type="evidence" value="ECO:0007669"/>
    <property type="project" value="InterPro"/>
</dbReference>
<dbReference type="RefSeq" id="WP_191734350.1">
    <property type="nucleotide sequence ID" value="NZ_JACSPR010000011.1"/>
</dbReference>
<dbReference type="CDD" id="cd20070">
    <property type="entry name" value="5TM_YidC_Alb3"/>
    <property type="match status" value="1"/>
</dbReference>
<feature type="transmembrane region" description="Helical" evidence="18">
    <location>
        <begin position="100"/>
        <end position="123"/>
    </location>
</feature>
<protein>
    <recommendedName>
        <fullName evidence="3">Membrane protein insertase YidC</fullName>
    </recommendedName>
    <alternativeName>
        <fullName evidence="15">Foldase YidC</fullName>
    </alternativeName>
    <alternativeName>
        <fullName evidence="14">Membrane integrase YidC</fullName>
    </alternativeName>
    <alternativeName>
        <fullName evidence="13">Membrane protein YidC</fullName>
    </alternativeName>
</protein>
<evidence type="ECO:0000256" key="17">
    <source>
        <dbReference type="SAM" id="MobiDB-lite"/>
    </source>
</evidence>
<feature type="compositionally biased region" description="Basic and acidic residues" evidence="17">
    <location>
        <begin position="358"/>
        <end position="370"/>
    </location>
</feature>
<dbReference type="Proteomes" id="UP000650224">
    <property type="component" value="Unassembled WGS sequence"/>
</dbReference>
<feature type="transmembrane region" description="Helical" evidence="18">
    <location>
        <begin position="183"/>
        <end position="205"/>
    </location>
</feature>
<comment type="subunit">
    <text evidence="12">Interacts with the Sec translocase complex via SecD. Specifically interacts with transmembrane segments of nascent integral membrane proteins during membrane integration.</text>
</comment>
<organism evidence="20 21">
    <name type="scientific">Corynebacterium gallinarum</name>
    <dbReference type="NCBI Taxonomy" id="2762214"/>
    <lineage>
        <taxon>Bacteria</taxon>
        <taxon>Bacillati</taxon>
        <taxon>Actinomycetota</taxon>
        <taxon>Actinomycetes</taxon>
        <taxon>Mycobacteriales</taxon>
        <taxon>Corynebacteriaceae</taxon>
        <taxon>Corynebacterium</taxon>
    </lineage>
</organism>
<evidence type="ECO:0000256" key="3">
    <source>
        <dbReference type="ARBA" id="ARBA00015325"/>
    </source>
</evidence>
<keyword evidence="10" id="KW-0143">Chaperone</keyword>
<evidence type="ECO:0000313" key="21">
    <source>
        <dbReference type="Proteomes" id="UP000650224"/>
    </source>
</evidence>
<dbReference type="PANTHER" id="PTHR12428:SF65">
    <property type="entry name" value="CYTOCHROME C OXIDASE ASSEMBLY PROTEIN COX18, MITOCHONDRIAL"/>
    <property type="match status" value="1"/>
</dbReference>
<evidence type="ECO:0000256" key="18">
    <source>
        <dbReference type="SAM" id="Phobius"/>
    </source>
</evidence>
<dbReference type="InterPro" id="IPR047196">
    <property type="entry name" value="YidC_ALB_C"/>
</dbReference>
<feature type="transmembrane region" description="Helical" evidence="18">
    <location>
        <begin position="30"/>
        <end position="52"/>
    </location>
</feature>
<keyword evidence="8 18" id="KW-1133">Transmembrane helix</keyword>
<comment type="caution">
    <text evidence="20">The sequence shown here is derived from an EMBL/GenBank/DDBJ whole genome shotgun (WGS) entry which is preliminary data.</text>
</comment>
<feature type="compositionally biased region" description="Basic and acidic residues" evidence="17">
    <location>
        <begin position="397"/>
        <end position="407"/>
    </location>
</feature>
<evidence type="ECO:0000259" key="19">
    <source>
        <dbReference type="Pfam" id="PF02096"/>
    </source>
</evidence>
<feature type="domain" description="Membrane insertase YidC/Oxa/ALB C-terminal" evidence="19">
    <location>
        <begin position="32"/>
        <end position="270"/>
    </location>
</feature>
<dbReference type="GO" id="GO:0051205">
    <property type="term" value="P:protein insertion into membrane"/>
    <property type="evidence" value="ECO:0007669"/>
    <property type="project" value="TreeGrafter"/>
</dbReference>
<dbReference type="EMBL" id="JACSPR010000011">
    <property type="protein sequence ID" value="MBD8031105.1"/>
    <property type="molecule type" value="Genomic_DNA"/>
</dbReference>
<evidence type="ECO:0000256" key="15">
    <source>
        <dbReference type="ARBA" id="ARBA00033342"/>
    </source>
</evidence>
<comment type="function">
    <text evidence="11">Required for the insertion and/or proper folding and/or complex formation of integral membrane proteins into the membrane. Involved in integration of membrane proteins that insert both dependently and independently of the Sec translocase complex, as well as at least some lipoproteins. Aids folding of multispanning membrane proteins.</text>
</comment>
<feature type="region of interest" description="Disordered" evidence="17">
    <location>
        <begin position="333"/>
        <end position="407"/>
    </location>
</feature>
<evidence type="ECO:0000256" key="14">
    <source>
        <dbReference type="ARBA" id="ARBA00033245"/>
    </source>
</evidence>
<evidence type="ECO:0000256" key="9">
    <source>
        <dbReference type="ARBA" id="ARBA00023136"/>
    </source>
</evidence>
<evidence type="ECO:0000256" key="11">
    <source>
        <dbReference type="ARBA" id="ARBA00025034"/>
    </source>
</evidence>
<evidence type="ECO:0000256" key="7">
    <source>
        <dbReference type="ARBA" id="ARBA00022927"/>
    </source>
</evidence>
<evidence type="ECO:0000256" key="1">
    <source>
        <dbReference type="ARBA" id="ARBA00004651"/>
    </source>
</evidence>
<evidence type="ECO:0000256" key="13">
    <source>
        <dbReference type="ARBA" id="ARBA00031538"/>
    </source>
</evidence>
<sequence>MLDFLIYPVSGVMKLWHLLLHDGLGLDDSLAWFISLFGLVITVRAIIAPFTWKMYKSGRLTAQIRPKRVAITEEFAGRHDEDSIREMQQRHKDLNKEYGINPFAGCVPTLIQIPVIVGLYQVLLLMARPEGGLENPVPRSIGFLSAEEVQSFLQGRVFNVPLPAYVTMPAEQLAFLDTTREDVLSFVLPLFIVAAVFTAFNMALSTYRNIQTNDYASNISNRMFKAFLWLAVLAPLFPLVLGLTGPFPTAIALYWVANNLWTFGQTAIMHYIIERNYPLTEEFKEHHSIQRAAYREQQRKKRSFLWTRRKNRLMMILTPHKAADLHAQNVEMTRERTERIRAKKAEKKELTAKRRAAERKINQQKMEESRRRRQARKAAREADGEQPGTDATGDTDTADHTTDPPGK</sequence>
<evidence type="ECO:0000256" key="6">
    <source>
        <dbReference type="ARBA" id="ARBA00022692"/>
    </source>
</evidence>
<evidence type="ECO:0000256" key="16">
    <source>
        <dbReference type="RuleBase" id="RU003945"/>
    </source>
</evidence>
<keyword evidence="21" id="KW-1185">Reference proteome</keyword>
<dbReference type="GO" id="GO:0015031">
    <property type="term" value="P:protein transport"/>
    <property type="evidence" value="ECO:0007669"/>
    <property type="project" value="UniProtKB-KW"/>
</dbReference>
<evidence type="ECO:0000256" key="12">
    <source>
        <dbReference type="ARBA" id="ARBA00026028"/>
    </source>
</evidence>
<gene>
    <name evidence="20" type="primary">yidC</name>
    <name evidence="20" type="ORF">H9627_12390</name>
</gene>
<evidence type="ECO:0000256" key="8">
    <source>
        <dbReference type="ARBA" id="ARBA00022989"/>
    </source>
</evidence>
<dbReference type="GO" id="GO:0005886">
    <property type="term" value="C:plasma membrane"/>
    <property type="evidence" value="ECO:0007669"/>
    <property type="project" value="UniProtKB-SubCell"/>
</dbReference>
<accession>A0A8I0HKY9</accession>
<evidence type="ECO:0000256" key="5">
    <source>
        <dbReference type="ARBA" id="ARBA00022475"/>
    </source>
</evidence>